<dbReference type="SUPFAM" id="SSF50978">
    <property type="entry name" value="WD40 repeat-like"/>
    <property type="match status" value="1"/>
</dbReference>
<dbReference type="InterPro" id="IPR027417">
    <property type="entry name" value="P-loop_NTPase"/>
</dbReference>
<evidence type="ECO:0000256" key="1">
    <source>
        <dbReference type="ARBA" id="ARBA00022737"/>
    </source>
</evidence>
<dbReference type="Gene3D" id="2.130.10.10">
    <property type="entry name" value="YVTN repeat-like/Quinoprotein amine dehydrogenase"/>
    <property type="match status" value="4"/>
</dbReference>
<dbReference type="InterPro" id="IPR036322">
    <property type="entry name" value="WD40_repeat_dom_sf"/>
</dbReference>
<dbReference type="SUPFAM" id="SSF101908">
    <property type="entry name" value="Putative isomerase YbhE"/>
    <property type="match status" value="1"/>
</dbReference>
<dbReference type="PANTHER" id="PTHR19879:SF9">
    <property type="entry name" value="TRANSCRIPTION INITIATION FACTOR TFIID SUBUNIT 5"/>
    <property type="match status" value="1"/>
</dbReference>
<organism evidence="4 5">
    <name type="scientific">Trametes coccinea (strain BRFM310)</name>
    <name type="common">Pycnoporus coccineus</name>
    <dbReference type="NCBI Taxonomy" id="1353009"/>
    <lineage>
        <taxon>Eukaryota</taxon>
        <taxon>Fungi</taxon>
        <taxon>Dikarya</taxon>
        <taxon>Basidiomycota</taxon>
        <taxon>Agaricomycotina</taxon>
        <taxon>Agaricomycetes</taxon>
        <taxon>Polyporales</taxon>
        <taxon>Polyporaceae</taxon>
        <taxon>Trametes</taxon>
    </lineage>
</organism>
<dbReference type="InterPro" id="IPR059179">
    <property type="entry name" value="MLKL-like_MCAfunc"/>
</dbReference>
<dbReference type="Proteomes" id="UP000193067">
    <property type="component" value="Unassembled WGS sequence"/>
</dbReference>
<dbReference type="PANTHER" id="PTHR19879">
    <property type="entry name" value="TRANSCRIPTION INITIATION FACTOR TFIID"/>
    <property type="match status" value="1"/>
</dbReference>
<keyword evidence="1" id="KW-0677">Repeat</keyword>
<dbReference type="CDD" id="cd00200">
    <property type="entry name" value="WD40"/>
    <property type="match status" value="1"/>
</dbReference>
<accession>A0A1Y2IMA0</accession>
<feature type="repeat" description="WD" evidence="2">
    <location>
        <begin position="913"/>
        <end position="954"/>
    </location>
</feature>
<dbReference type="Pfam" id="PF24883">
    <property type="entry name" value="NPHP3_N"/>
    <property type="match status" value="1"/>
</dbReference>
<keyword evidence="5" id="KW-1185">Reference proteome</keyword>
<dbReference type="Gene3D" id="3.40.50.300">
    <property type="entry name" value="P-loop containing nucleotide triphosphate hydrolases"/>
    <property type="match status" value="1"/>
</dbReference>
<dbReference type="SUPFAM" id="SSF52540">
    <property type="entry name" value="P-loop containing nucleoside triphosphate hydrolases"/>
    <property type="match status" value="1"/>
</dbReference>
<evidence type="ECO:0000313" key="5">
    <source>
        <dbReference type="Proteomes" id="UP000193067"/>
    </source>
</evidence>
<dbReference type="STRING" id="1353009.A0A1Y2IMA0"/>
<dbReference type="Pfam" id="PF00400">
    <property type="entry name" value="WD40"/>
    <property type="match status" value="5"/>
</dbReference>
<dbReference type="PROSITE" id="PS50082">
    <property type="entry name" value="WD_REPEATS_2"/>
    <property type="match status" value="3"/>
</dbReference>
<reference evidence="4 5" key="1">
    <citation type="journal article" date="2015" name="Biotechnol. Biofuels">
        <title>Enhanced degradation of softwood versus hardwood by the white-rot fungus Pycnoporus coccineus.</title>
        <authorList>
            <person name="Couturier M."/>
            <person name="Navarro D."/>
            <person name="Chevret D."/>
            <person name="Henrissat B."/>
            <person name="Piumi F."/>
            <person name="Ruiz-Duenas F.J."/>
            <person name="Martinez A.T."/>
            <person name="Grigoriev I.V."/>
            <person name="Riley R."/>
            <person name="Lipzen A."/>
            <person name="Berrin J.G."/>
            <person name="Master E.R."/>
            <person name="Rosso M.N."/>
        </authorList>
    </citation>
    <scope>NUCLEOTIDE SEQUENCE [LARGE SCALE GENOMIC DNA]</scope>
    <source>
        <strain evidence="4 5">BRFM310</strain>
    </source>
</reference>
<dbReference type="InterPro" id="IPR056884">
    <property type="entry name" value="NPHP3-like_N"/>
</dbReference>
<proteinExistence type="predicted"/>
<evidence type="ECO:0000313" key="4">
    <source>
        <dbReference type="EMBL" id="OSD02239.1"/>
    </source>
</evidence>
<evidence type="ECO:0000259" key="3">
    <source>
        <dbReference type="Pfam" id="PF24883"/>
    </source>
</evidence>
<keyword evidence="2" id="KW-0853">WD repeat</keyword>
<dbReference type="InterPro" id="IPR015943">
    <property type="entry name" value="WD40/YVTN_repeat-like_dom_sf"/>
</dbReference>
<name>A0A1Y2IMA0_TRAC3</name>
<dbReference type="SMART" id="SM00320">
    <property type="entry name" value="WD40"/>
    <property type="match status" value="10"/>
</dbReference>
<feature type="repeat" description="WD" evidence="2">
    <location>
        <begin position="826"/>
        <end position="867"/>
    </location>
</feature>
<protein>
    <submittedName>
        <fullName evidence="4">WD40 repeat-like protein</fullName>
    </submittedName>
</protein>
<dbReference type="OrthoDB" id="2804352at2759"/>
<dbReference type="EMBL" id="KZ084106">
    <property type="protein sequence ID" value="OSD02239.1"/>
    <property type="molecule type" value="Genomic_DNA"/>
</dbReference>
<feature type="repeat" description="WD" evidence="2">
    <location>
        <begin position="791"/>
        <end position="825"/>
    </location>
</feature>
<feature type="domain" description="Nephrocystin 3-like N-terminal" evidence="3">
    <location>
        <begin position="179"/>
        <end position="329"/>
    </location>
</feature>
<sequence>MFKDSLPADYASCPPALKKRLDEFERKVQSISADAKKLQSQGRIFRFLNASESAKRIETLVKTLSEHIQVFIAQGTVAVEIAVDEVAADVRQGLETVSKDIKGLNERLANERASAELDLLAIRNVLRPTVEARFDYGDRAHIRCCEGTRLEVLATICAWLRPDDPRLASLPNPAIPALSDRAILWLYALAGAGKSTLALTVAEWWDEDDVLGATFFCARDGDRSNIRCIFRTIAYQLACRFPEFREALSKVLKGDPDIHSSVPSRQLQKLIAEPLEVANSGGRLPGRIAIVIDALDECTDDEAVSTVIKSLALYTPSKLVPLRIFITSRPAEPITRGFLQKAILENTQHLPLAQVPEHLTRRDISTFFQSRFAEMRDCYFGIPSDWPPQQQFDNLLDLAELLFIFAATAALFIGNAKIRDPEAQLTRLLESGNAAATSGVGSTSTSAFPRLDALYEQVLVDAVEKAPWGILKQILGMLALAEERLTPAALESLLKLSPGVVRRVLPALSAVVVIPALDDETTPIRLIHLSFANFIVDSARCTDERFFVQPSVEHAAIAMRCFEMMRSLKVNICDIDVKEQHLLNSEIPDLPRKVAEHVPAALVYACKYWSLHLSHAHVDADGEVIQLLEEFCMRHLLHWLEVLSLVRCVHIAIEALQAAYALLKPLRLQSKVYAALMIECERAVRAFYPALSASFMQVYHTVLPFSPLVSLLRKHYAEASPATVTVHTGVEPVWSTTLVSVTIVGSCPIRALAFSPDGSRIACGSINGYIRILDAHTGTELQLHHTPLEWISSVSFSPTGKEVLSGSSLGEVRLWDVATGACVHVWETRSASCTSLAWSPDGAYAAFGSEDGPITLWRLASPEKTVMIQHDDVQALLFTSDGTLVSGSSDKTCKVWNTADHLWESTTTSPTQTLEHDSEVCAVAASPDSSFLACGLESGQVVLWRRSDGQRLHTLQGADDGKVLSVAFYSKFRLAAGFKSSVKLWDTAKAALLQVLNIAGIDGVAFSSGGGHKMYAVSRENSGTVDIGQWSADMRRFKYVRRAIGKSNVVAAVEEPQEGPAKVSVSPNGHFVAAAYIRQLRVWDTSTGQCKAIIAHPPCKRHRPVVAWSPAGDAVAWTQDGSIYTWDVTRGESLGNILVQDQQVPILAVSLTGRESQEIVSACYAGSICRWGLAPRSPPRQLAIIGPWETWGYCADACAVSSDGHWILYARRTIWTYVRMHRDFLPSDYLLAKATRPISYRDYDPEGWLVTLCLYDMTARTALWMERHDIPITSIAFSEDCTRALAGNARGEIFLYDLSQLHDSVRHTSTGSDTSSLTSSSSRVQRPAVPEYRFSSGSSAPLYHVSFSSDAQAVTHGWSYTCLPHDTVPDHLRKHSTLCVFPSEAPIHYFVKRQWLWRVRVELDHHPQRVCWIPPTLQPDLQISTRPESGPPTRPWSAKGHIIAYISKNRRLVILDASRFGS</sequence>
<gene>
    <name evidence="4" type="ORF">PYCCODRAFT_414722</name>
</gene>
<dbReference type="InterPro" id="IPR001680">
    <property type="entry name" value="WD40_rpt"/>
</dbReference>
<dbReference type="SUPFAM" id="SSF82171">
    <property type="entry name" value="DPP6 N-terminal domain-like"/>
    <property type="match status" value="1"/>
</dbReference>
<evidence type="ECO:0000256" key="2">
    <source>
        <dbReference type="PROSITE-ProRule" id="PRU00221"/>
    </source>
</evidence>
<dbReference type="CDD" id="cd21037">
    <property type="entry name" value="MLKL_NTD"/>
    <property type="match status" value="1"/>
</dbReference>